<dbReference type="AlphaFoldDB" id="T0HK59"/>
<comment type="caution">
    <text evidence="2">The sequence shown here is derived from an EMBL/GenBank/DDBJ whole genome shotgun (WGS) entry which is preliminary data.</text>
</comment>
<keyword evidence="3" id="KW-1185">Reference proteome</keyword>
<organism evidence="2 3">
    <name type="scientific">Sphingobium quisquiliarum P25</name>
    <dbReference type="NCBI Taxonomy" id="1329909"/>
    <lineage>
        <taxon>Bacteria</taxon>
        <taxon>Pseudomonadati</taxon>
        <taxon>Pseudomonadota</taxon>
        <taxon>Alphaproteobacteria</taxon>
        <taxon>Sphingomonadales</taxon>
        <taxon>Sphingomonadaceae</taxon>
        <taxon>Sphingobium</taxon>
    </lineage>
</organism>
<feature type="region of interest" description="Disordered" evidence="1">
    <location>
        <begin position="1"/>
        <end position="35"/>
    </location>
</feature>
<proteinExistence type="predicted"/>
<dbReference type="EMBL" id="ATHO01000017">
    <property type="protein sequence ID" value="EQB12568.1"/>
    <property type="molecule type" value="Genomic_DNA"/>
</dbReference>
<accession>T0HK59</accession>
<dbReference type="Proteomes" id="UP000015525">
    <property type="component" value="Unassembled WGS sequence"/>
</dbReference>
<name>T0HK59_9SPHN</name>
<evidence type="ECO:0000313" key="3">
    <source>
        <dbReference type="Proteomes" id="UP000015525"/>
    </source>
</evidence>
<reference evidence="2 3" key="1">
    <citation type="journal article" date="2013" name="Genome Announc.">
        <title>Draft Genome Sequence of Sphingobium quisquiliarum Strain P25T, a Novel Hexachlorocyclohexane (HCH)-Degrading Bacterium Isolated from an HCH Dumpsite.</title>
        <authorList>
            <person name="Kumar Singh A."/>
            <person name="Sangwan N."/>
            <person name="Sharma A."/>
            <person name="Gupta V."/>
            <person name="Khurana J.P."/>
            <person name="Lal R."/>
        </authorList>
    </citation>
    <scope>NUCLEOTIDE SEQUENCE [LARGE SCALE GENOMIC DNA]</scope>
    <source>
        <strain evidence="2 3">P25</strain>
    </source>
</reference>
<protein>
    <submittedName>
        <fullName evidence="2">Uncharacterized protein</fullName>
    </submittedName>
</protein>
<evidence type="ECO:0000256" key="1">
    <source>
        <dbReference type="SAM" id="MobiDB-lite"/>
    </source>
</evidence>
<sequence>MAARFKGGSPLRQVRHGRAGWTNDEAPSIAIGVQQ</sequence>
<evidence type="ECO:0000313" key="2">
    <source>
        <dbReference type="EMBL" id="EQB12568.1"/>
    </source>
</evidence>
<gene>
    <name evidence="2" type="ORF">L288_02615</name>
</gene>